<feature type="region of interest" description="Disordered" evidence="6">
    <location>
        <begin position="408"/>
        <end position="546"/>
    </location>
</feature>
<dbReference type="SMART" id="SM00316">
    <property type="entry name" value="S1"/>
    <property type="match status" value="1"/>
</dbReference>
<dbReference type="PANTHER" id="PTHR30001:SF0">
    <property type="entry name" value="RIBONUCLEASE G"/>
    <property type="match status" value="1"/>
</dbReference>
<dbReference type="GO" id="GO:0046872">
    <property type="term" value="F:metal ion binding"/>
    <property type="evidence" value="ECO:0007669"/>
    <property type="project" value="UniProtKB-KW"/>
</dbReference>
<evidence type="ECO:0000256" key="4">
    <source>
        <dbReference type="ARBA" id="ARBA00022842"/>
    </source>
</evidence>
<accession>A0A2W4XS14</accession>
<evidence type="ECO:0000256" key="3">
    <source>
        <dbReference type="ARBA" id="ARBA00022801"/>
    </source>
</evidence>
<feature type="compositionally biased region" description="Low complexity" evidence="6">
    <location>
        <begin position="758"/>
        <end position="767"/>
    </location>
</feature>
<comment type="cofactor">
    <cofactor evidence="1">
        <name>Mg(2+)</name>
        <dbReference type="ChEBI" id="CHEBI:18420"/>
    </cofactor>
</comment>
<feature type="compositionally biased region" description="Basic and acidic residues" evidence="6">
    <location>
        <begin position="442"/>
        <end position="470"/>
    </location>
</feature>
<dbReference type="Proteomes" id="UP000249794">
    <property type="component" value="Unassembled WGS sequence"/>
</dbReference>
<sequence>MPKQIIIAEQHRIAAVFSEDQIQEIIVATGSHQVGDIYLGTVENILPGIDAAFVNIGDSDKNGFMHVSDLGPLKLKRMASSITELLAPRQKVLVQIMKEPTGNKGPRLTGKVTLPGRYLVLMPYSKGVNLSRRIRNETERNRLRALGILIKPPGMGLLIRTEAEGISEDGICEDLKALQQRWETIQEEALSTRPPSLLNRDDDFIQRVLRDVYSDDVNRIVADTDSGLERTKKHLTSWSDGRIPSGILIDRHRESTSVLEYFRVNAAIREALKPRVDLPSGGYIIIEPTEALTVIDVNSGSFTRSATARETVLWTNCEAAIEIARQLKLRNLAGVIIVDFIDMDARRDQMQVLEQFGTSLRADKSRPQISQLSELGLVELTRKRQGQNIYELFGQTCPTCGGLGHLAHLPGDSPEQASPVMISSARPQSYSSPAQSFSNRPSARDSEKDSGRDSGRHPNREATADQEERSFGLNSPADIQDLDLLNHPNYQDKNGRSSSRRRRRRGTESVPPRESRSGPPADPIPAAKDADERSMNPRRNGADSAADTHLDIAAENLLESKSEHTEPAPSRGKRSRNGRRKVEDPPEIVAVEMPLEEQRVYAMMGISPLVYTEQTVDNPQNVLISVVLPGEAEQFLAAAKAASEAAISNKRVITTPEPAESEPEEEAELLSVDEENSIEESSIGEASHHQPVAKAAPVKRRRRSTQQPNQDAAEPVETAQASESEVTGAIAQAPILSANAASNGGTYSDFEQANGTQEVAESPSAETEPPEAERLETESSEEKKVVRRRRRRSSASE</sequence>
<dbReference type="GO" id="GO:0016787">
    <property type="term" value="F:hydrolase activity"/>
    <property type="evidence" value="ECO:0007669"/>
    <property type="project" value="UniProtKB-KW"/>
</dbReference>
<keyword evidence="5" id="KW-0694">RNA-binding</keyword>
<dbReference type="InterPro" id="IPR012340">
    <property type="entry name" value="NA-bd_OB-fold"/>
</dbReference>
<evidence type="ECO:0000256" key="5">
    <source>
        <dbReference type="ARBA" id="ARBA00022884"/>
    </source>
</evidence>
<evidence type="ECO:0000313" key="8">
    <source>
        <dbReference type="EMBL" id="PZO60330.1"/>
    </source>
</evidence>
<feature type="compositionally biased region" description="Polar residues" evidence="6">
    <location>
        <begin position="425"/>
        <end position="441"/>
    </location>
</feature>
<reference evidence="8 9" key="2">
    <citation type="submission" date="2018-06" db="EMBL/GenBank/DDBJ databases">
        <title>Metagenomic assembly of (sub)arctic Cyanobacteria and their associated microbiome from non-axenic cultures.</title>
        <authorList>
            <person name="Baurain D."/>
        </authorList>
    </citation>
    <scope>NUCLEOTIDE SEQUENCE [LARGE SCALE GENOMIC DNA]</scope>
    <source>
        <strain evidence="8">ULC027bin1</strain>
    </source>
</reference>
<evidence type="ECO:0000313" key="9">
    <source>
        <dbReference type="Proteomes" id="UP000249794"/>
    </source>
</evidence>
<dbReference type="EMBL" id="QBMP01000011">
    <property type="protein sequence ID" value="PZO60330.1"/>
    <property type="molecule type" value="Genomic_DNA"/>
</dbReference>
<dbReference type="GO" id="GO:0003723">
    <property type="term" value="F:RNA binding"/>
    <property type="evidence" value="ECO:0007669"/>
    <property type="project" value="UniProtKB-KW"/>
</dbReference>
<feature type="region of interest" description="Disordered" evidence="6">
    <location>
        <begin position="651"/>
        <end position="726"/>
    </location>
</feature>
<dbReference type="CDD" id="cd04453">
    <property type="entry name" value="S1_RNase_E"/>
    <property type="match status" value="1"/>
</dbReference>
<keyword evidence="4" id="KW-0460">Magnesium</keyword>
<evidence type="ECO:0000259" key="7">
    <source>
        <dbReference type="PROSITE" id="PS50126"/>
    </source>
</evidence>
<comment type="caution">
    <text evidence="8">The sequence shown here is derived from an EMBL/GenBank/DDBJ whole genome shotgun (WGS) entry which is preliminary data.</text>
</comment>
<feature type="region of interest" description="Disordered" evidence="6">
    <location>
        <begin position="740"/>
        <end position="797"/>
    </location>
</feature>
<dbReference type="PROSITE" id="PS50126">
    <property type="entry name" value="S1"/>
    <property type="match status" value="1"/>
</dbReference>
<reference evidence="9" key="1">
    <citation type="submission" date="2018-04" db="EMBL/GenBank/DDBJ databases">
        <authorList>
            <person name="Cornet L."/>
        </authorList>
    </citation>
    <scope>NUCLEOTIDE SEQUENCE [LARGE SCALE GENOMIC DNA]</scope>
</reference>
<evidence type="ECO:0000256" key="2">
    <source>
        <dbReference type="ARBA" id="ARBA00022723"/>
    </source>
</evidence>
<evidence type="ECO:0000256" key="1">
    <source>
        <dbReference type="ARBA" id="ARBA00001946"/>
    </source>
</evidence>
<organism evidence="8 9">
    <name type="scientific">Phormidesmis priestleyi</name>
    <dbReference type="NCBI Taxonomy" id="268141"/>
    <lineage>
        <taxon>Bacteria</taxon>
        <taxon>Bacillati</taxon>
        <taxon>Cyanobacteriota</taxon>
        <taxon>Cyanophyceae</taxon>
        <taxon>Leptolyngbyales</taxon>
        <taxon>Leptolyngbyaceae</taxon>
        <taxon>Phormidesmis</taxon>
    </lineage>
</organism>
<dbReference type="SUPFAM" id="SSF50249">
    <property type="entry name" value="Nucleic acid-binding proteins"/>
    <property type="match status" value="1"/>
</dbReference>
<feature type="compositionally biased region" description="Basic and acidic residues" evidence="6">
    <location>
        <begin position="771"/>
        <end position="784"/>
    </location>
</feature>
<dbReference type="NCBIfam" id="TIGR00757">
    <property type="entry name" value="RNaseEG"/>
    <property type="match status" value="1"/>
</dbReference>
<gene>
    <name evidence="8" type="ORF">DCF15_02245</name>
</gene>
<feature type="compositionally biased region" description="Polar residues" evidence="6">
    <location>
        <begin position="740"/>
        <end position="757"/>
    </location>
</feature>
<feature type="compositionally biased region" description="Basic residues" evidence="6">
    <location>
        <begin position="785"/>
        <end position="797"/>
    </location>
</feature>
<dbReference type="Pfam" id="PF10150">
    <property type="entry name" value="RNase_E_G"/>
    <property type="match status" value="1"/>
</dbReference>
<keyword evidence="2" id="KW-0479">Metal-binding</keyword>
<dbReference type="PANTHER" id="PTHR30001">
    <property type="entry name" value="RIBONUCLEASE"/>
    <property type="match status" value="1"/>
</dbReference>
<dbReference type="Gene3D" id="2.40.50.140">
    <property type="entry name" value="Nucleic acid-binding proteins"/>
    <property type="match status" value="1"/>
</dbReference>
<dbReference type="InterPro" id="IPR019307">
    <property type="entry name" value="RNA-bd_AU-1/RNase_E/G"/>
</dbReference>
<name>A0A2W4XS14_9CYAN</name>
<dbReference type="GO" id="GO:0004540">
    <property type="term" value="F:RNA nuclease activity"/>
    <property type="evidence" value="ECO:0007669"/>
    <property type="project" value="InterPro"/>
</dbReference>
<dbReference type="GO" id="GO:0005737">
    <property type="term" value="C:cytoplasm"/>
    <property type="evidence" value="ECO:0007669"/>
    <property type="project" value="TreeGrafter"/>
</dbReference>
<dbReference type="AlphaFoldDB" id="A0A2W4XS14"/>
<dbReference type="GO" id="GO:0006364">
    <property type="term" value="P:rRNA processing"/>
    <property type="evidence" value="ECO:0007669"/>
    <property type="project" value="TreeGrafter"/>
</dbReference>
<evidence type="ECO:0000256" key="6">
    <source>
        <dbReference type="SAM" id="MobiDB-lite"/>
    </source>
</evidence>
<dbReference type="InterPro" id="IPR004659">
    <property type="entry name" value="RNase_E/G"/>
</dbReference>
<protein>
    <submittedName>
        <fullName evidence="8">Ribonuclease E/G</fullName>
    </submittedName>
</protein>
<feature type="region of interest" description="Disordered" evidence="6">
    <location>
        <begin position="558"/>
        <end position="585"/>
    </location>
</feature>
<feature type="compositionally biased region" description="Acidic residues" evidence="6">
    <location>
        <begin position="659"/>
        <end position="678"/>
    </location>
</feature>
<dbReference type="InterPro" id="IPR003029">
    <property type="entry name" value="S1_domain"/>
</dbReference>
<keyword evidence="3" id="KW-0378">Hydrolase</keyword>
<feature type="domain" description="S1 motif" evidence="7">
    <location>
        <begin position="35"/>
        <end position="117"/>
    </location>
</feature>
<proteinExistence type="predicted"/>